<keyword evidence="1" id="KW-0812">Transmembrane</keyword>
<feature type="domain" description="TadE-like" evidence="2">
    <location>
        <begin position="6"/>
        <end position="48"/>
    </location>
</feature>
<sequence length="125" mass="13699">MKCQKGQATVELAFSLIFLFLIFFGIIDFGRLIHAHMALDHAGREAARVASVGSVDIEQKARSAIRGLDESSVGVSVSFDDPAKSRGSNVTVRLSYPFELVTPLIPQFFSSDSFTIENSTVMRVE</sequence>
<keyword evidence="1" id="KW-0472">Membrane</keyword>
<keyword evidence="4" id="KW-1185">Reference proteome</keyword>
<reference evidence="3 4" key="1">
    <citation type="submission" date="2022-01" db="EMBL/GenBank/DDBJ databases">
        <title>Alkalihalobacillus sp. EGI L200015, a novel bacterium isolated from a salt lake sediment.</title>
        <authorList>
            <person name="Gao L."/>
            <person name="Fang B.-Z."/>
            <person name="Li W.-J."/>
        </authorList>
    </citation>
    <scope>NUCLEOTIDE SEQUENCE [LARGE SCALE GENOMIC DNA]</scope>
    <source>
        <strain evidence="3 4">KCTC 12718</strain>
    </source>
</reference>
<comment type="caution">
    <text evidence="3">The sequence shown here is derived from an EMBL/GenBank/DDBJ whole genome shotgun (WGS) entry which is preliminary data.</text>
</comment>
<dbReference type="RefSeq" id="WP_236332744.1">
    <property type="nucleotide sequence ID" value="NZ_JAKIJS010000001.1"/>
</dbReference>
<dbReference type="Pfam" id="PF07811">
    <property type="entry name" value="TadE"/>
    <property type="match status" value="1"/>
</dbReference>
<evidence type="ECO:0000259" key="2">
    <source>
        <dbReference type="Pfam" id="PF07811"/>
    </source>
</evidence>
<dbReference type="Proteomes" id="UP001649381">
    <property type="component" value="Unassembled WGS sequence"/>
</dbReference>
<keyword evidence="1" id="KW-1133">Transmembrane helix</keyword>
<feature type="transmembrane region" description="Helical" evidence="1">
    <location>
        <begin position="12"/>
        <end position="30"/>
    </location>
</feature>
<protein>
    <submittedName>
        <fullName evidence="3">Pilus assembly protein</fullName>
    </submittedName>
</protein>
<gene>
    <name evidence="3" type="ORF">L2716_06010</name>
</gene>
<proteinExistence type="predicted"/>
<name>A0ABS9GZM8_9BACL</name>
<evidence type="ECO:0000313" key="4">
    <source>
        <dbReference type="Proteomes" id="UP001649381"/>
    </source>
</evidence>
<dbReference type="EMBL" id="JAKIJS010000001">
    <property type="protein sequence ID" value="MCF6137281.1"/>
    <property type="molecule type" value="Genomic_DNA"/>
</dbReference>
<evidence type="ECO:0000313" key="3">
    <source>
        <dbReference type="EMBL" id="MCF6137281.1"/>
    </source>
</evidence>
<organism evidence="3 4">
    <name type="scientific">Pseudalkalibacillus berkeleyi</name>
    <dbReference type="NCBI Taxonomy" id="1069813"/>
    <lineage>
        <taxon>Bacteria</taxon>
        <taxon>Bacillati</taxon>
        <taxon>Bacillota</taxon>
        <taxon>Bacilli</taxon>
        <taxon>Bacillales</taxon>
        <taxon>Fictibacillaceae</taxon>
        <taxon>Pseudalkalibacillus</taxon>
    </lineage>
</organism>
<evidence type="ECO:0000256" key="1">
    <source>
        <dbReference type="SAM" id="Phobius"/>
    </source>
</evidence>
<accession>A0ABS9GZM8</accession>
<dbReference type="InterPro" id="IPR012495">
    <property type="entry name" value="TadE-like_dom"/>
</dbReference>